<keyword evidence="4" id="KW-1185">Reference proteome</keyword>
<dbReference type="EMBL" id="NPEU01000097">
    <property type="protein sequence ID" value="RAI38964.1"/>
    <property type="molecule type" value="Genomic_DNA"/>
</dbReference>
<dbReference type="AlphaFoldDB" id="A0A327KLS7"/>
<keyword evidence="2" id="KW-0812">Transmembrane</keyword>
<feature type="transmembrane region" description="Helical" evidence="2">
    <location>
        <begin position="18"/>
        <end position="43"/>
    </location>
</feature>
<evidence type="ECO:0000256" key="2">
    <source>
        <dbReference type="SAM" id="Phobius"/>
    </source>
</evidence>
<keyword evidence="2" id="KW-1133">Transmembrane helix</keyword>
<reference evidence="3 4" key="1">
    <citation type="submission" date="2017-07" db="EMBL/GenBank/DDBJ databases">
        <title>Draft Genome Sequences of Select Purple Nonsulfur Bacteria.</title>
        <authorList>
            <person name="Lasarre B."/>
            <person name="Mckinlay J.B."/>
        </authorList>
    </citation>
    <scope>NUCLEOTIDE SEQUENCE [LARGE SCALE GENOMIC DNA]</scope>
    <source>
        <strain evidence="3 4">DSM 11907</strain>
    </source>
</reference>
<name>A0A327KLS7_9BRAD</name>
<feature type="region of interest" description="Disordered" evidence="1">
    <location>
        <begin position="78"/>
        <end position="98"/>
    </location>
</feature>
<organism evidence="3 4">
    <name type="scientific">Rhodoplanes elegans</name>
    <dbReference type="NCBI Taxonomy" id="29408"/>
    <lineage>
        <taxon>Bacteria</taxon>
        <taxon>Pseudomonadati</taxon>
        <taxon>Pseudomonadota</taxon>
        <taxon>Alphaproteobacteria</taxon>
        <taxon>Hyphomicrobiales</taxon>
        <taxon>Nitrobacteraceae</taxon>
        <taxon>Rhodoplanes</taxon>
    </lineage>
</organism>
<evidence type="ECO:0000313" key="3">
    <source>
        <dbReference type="EMBL" id="RAI38964.1"/>
    </source>
</evidence>
<gene>
    <name evidence="3" type="ORF">CH338_10920</name>
</gene>
<accession>A0A327KLS7</accession>
<dbReference type="Proteomes" id="UP000248863">
    <property type="component" value="Unassembled WGS sequence"/>
</dbReference>
<comment type="caution">
    <text evidence="3">The sequence shown here is derived from an EMBL/GenBank/DDBJ whole genome shotgun (WGS) entry which is preliminary data.</text>
</comment>
<evidence type="ECO:0000313" key="4">
    <source>
        <dbReference type="Proteomes" id="UP000248863"/>
    </source>
</evidence>
<sequence>MTAGRATRQENSGTATPAGLRACLVVALLMLHWSALPLLGLHLGIGVGGTMSRGVENADQTARPALPVRDMLRAAATMRAERSEPGAPAAFGPSGDHPAVLPTDVSVPIVTAATRLAGPPIETSRASFRRAFDARGPPAVGA</sequence>
<protein>
    <submittedName>
        <fullName evidence="3">Uncharacterized protein</fullName>
    </submittedName>
</protein>
<evidence type="ECO:0000256" key="1">
    <source>
        <dbReference type="SAM" id="MobiDB-lite"/>
    </source>
</evidence>
<dbReference type="RefSeq" id="WP_111357190.1">
    <property type="nucleotide sequence ID" value="NZ_NHSK01000169.1"/>
</dbReference>
<proteinExistence type="predicted"/>
<keyword evidence="2" id="KW-0472">Membrane</keyword>